<keyword evidence="2" id="KW-1185">Reference proteome</keyword>
<reference evidence="1 2" key="1">
    <citation type="journal article" date="2012" name="Genome Biol.">
        <title>Genome and low-iron response of an oceanic diatom adapted to chronic iron limitation.</title>
        <authorList>
            <person name="Lommer M."/>
            <person name="Specht M."/>
            <person name="Roy A.S."/>
            <person name="Kraemer L."/>
            <person name="Andreson R."/>
            <person name="Gutowska M.A."/>
            <person name="Wolf J."/>
            <person name="Bergner S.V."/>
            <person name="Schilhabel M.B."/>
            <person name="Klostermeier U.C."/>
            <person name="Beiko R.G."/>
            <person name="Rosenstiel P."/>
            <person name="Hippler M."/>
            <person name="Laroche J."/>
        </authorList>
    </citation>
    <scope>NUCLEOTIDE SEQUENCE [LARGE SCALE GENOMIC DNA]</scope>
    <source>
        <strain evidence="1 2">CCMP1005</strain>
    </source>
</reference>
<dbReference type="OMA" id="DFHDLCE"/>
<dbReference type="OrthoDB" id="424823at2759"/>
<feature type="non-terminal residue" evidence="1">
    <location>
        <position position="37"/>
    </location>
</feature>
<comment type="caution">
    <text evidence="1">The sequence shown here is derived from an EMBL/GenBank/DDBJ whole genome shotgun (WGS) entry which is preliminary data.</text>
</comment>
<evidence type="ECO:0000313" key="1">
    <source>
        <dbReference type="EMBL" id="EJK55261.1"/>
    </source>
</evidence>
<gene>
    <name evidence="1" type="ORF">THAOC_25022</name>
</gene>
<evidence type="ECO:0000313" key="2">
    <source>
        <dbReference type="Proteomes" id="UP000266841"/>
    </source>
</evidence>
<protein>
    <submittedName>
        <fullName evidence="1">Uncharacterized protein</fullName>
    </submittedName>
</protein>
<accession>K0S2Q1</accession>
<dbReference type="EMBL" id="AGNL01034451">
    <property type="protein sequence ID" value="EJK55261.1"/>
    <property type="molecule type" value="Genomic_DNA"/>
</dbReference>
<dbReference type="AlphaFoldDB" id="K0S2Q1"/>
<organism evidence="1 2">
    <name type="scientific">Thalassiosira oceanica</name>
    <name type="common">Marine diatom</name>
    <dbReference type="NCBI Taxonomy" id="159749"/>
    <lineage>
        <taxon>Eukaryota</taxon>
        <taxon>Sar</taxon>
        <taxon>Stramenopiles</taxon>
        <taxon>Ochrophyta</taxon>
        <taxon>Bacillariophyta</taxon>
        <taxon>Coscinodiscophyceae</taxon>
        <taxon>Thalassiosirophycidae</taxon>
        <taxon>Thalassiosirales</taxon>
        <taxon>Thalassiosiraceae</taxon>
        <taxon>Thalassiosira</taxon>
    </lineage>
</organism>
<name>K0S2Q1_THAOC</name>
<sequence>MPPKKGKKDAVVDDKYMRAARFGRVKNDLKMGFVGLP</sequence>
<proteinExistence type="predicted"/>
<dbReference type="Proteomes" id="UP000266841">
    <property type="component" value="Unassembled WGS sequence"/>
</dbReference>